<dbReference type="SUPFAM" id="SSF56112">
    <property type="entry name" value="Protein kinase-like (PK-like)"/>
    <property type="match status" value="1"/>
</dbReference>
<protein>
    <submittedName>
        <fullName evidence="9">Protein kinase</fullName>
    </submittedName>
</protein>
<evidence type="ECO:0000256" key="4">
    <source>
        <dbReference type="ARBA" id="ARBA00022840"/>
    </source>
</evidence>
<keyword evidence="7" id="KW-0812">Transmembrane</keyword>
<dbReference type="CDD" id="cd14014">
    <property type="entry name" value="STKc_PknB_like"/>
    <property type="match status" value="1"/>
</dbReference>
<keyword evidence="7" id="KW-0472">Membrane</keyword>
<dbReference type="PROSITE" id="PS00109">
    <property type="entry name" value="PROTEIN_KINASE_TYR"/>
    <property type="match status" value="1"/>
</dbReference>
<feature type="domain" description="Protein kinase" evidence="8">
    <location>
        <begin position="16"/>
        <end position="288"/>
    </location>
</feature>
<dbReference type="GO" id="GO:0016301">
    <property type="term" value="F:kinase activity"/>
    <property type="evidence" value="ECO:0007669"/>
    <property type="project" value="UniProtKB-KW"/>
</dbReference>
<keyword evidence="10" id="KW-1185">Reference proteome</keyword>
<feature type="compositionally biased region" description="Polar residues" evidence="6">
    <location>
        <begin position="371"/>
        <end position="384"/>
    </location>
</feature>
<name>A0ABT5EMB9_9BACT</name>
<dbReference type="InterPro" id="IPR011009">
    <property type="entry name" value="Kinase-like_dom_sf"/>
</dbReference>
<dbReference type="PANTHER" id="PTHR43289">
    <property type="entry name" value="MITOGEN-ACTIVATED PROTEIN KINASE KINASE KINASE 20-RELATED"/>
    <property type="match status" value="1"/>
</dbReference>
<feature type="binding site" evidence="5">
    <location>
        <position position="48"/>
    </location>
    <ligand>
        <name>ATP</name>
        <dbReference type="ChEBI" id="CHEBI:30616"/>
    </ligand>
</feature>
<feature type="region of interest" description="Disordered" evidence="6">
    <location>
        <begin position="337"/>
        <end position="405"/>
    </location>
</feature>
<accession>A0ABT5EMB9</accession>
<sequence length="615" mass="63100">MSIGSIGSQPLFAGKYRLIRMLGKGAMGEVWLAEEEGPRNFRRRVAVKRLLAAGDIGDIATDSFVAEAQVIARLDHPNVVRLIELGNAEGGLYLVLEFVDGAALDRIFKRTGALAPATVAYIGREVARALEAVHGMCDENGNNVGVVHRDVTPSNILVARDGRVRLSDFGVARISGLGGEKTETGVFKGKLPYMPPEQARGEPFDGRADVFALGITLFEGLLGRRLRKAETQTQLLMMIASEPVARVHELMQGVPDALAHAIDRATELDPRRRIADGSELAYLMDEALRALGPTAVKEAQAELRARVEQVAGAPAGGSSAPGTGQAKRPQEWSMQLGTGAQRPSAFPVETTRSSDAPGQPSYGTYGGAAQPGTNAGRISTSGHHLSTMGAPGSSPGSNPTSGGLGVTNVASFADAGAPSSLQASGRRSMVLPVLALAGFTILGGVAAFFVLSQSASGPRTDPSATSASPSAIAPAPTASIAAAPSTVEPDALPTTSASGATPPTPTATIAQGTGARTANPRQGGQGATPASTASAAVEEANSNEPGTLVVSVSPWADVTVDGRSVGTTPLAPISLAPGPHSVVLRNSELGASRSLSVTIKPGKPSSVRVDLRRAE</sequence>
<reference evidence="9 10" key="1">
    <citation type="submission" date="2022-11" db="EMBL/GenBank/DDBJ databases">
        <title>Minimal conservation of predation-associated metabolite biosynthetic gene clusters underscores biosynthetic potential of Myxococcota including descriptions for ten novel species: Archangium lansinium sp. nov., Myxococcus landrumus sp. nov., Nannocystis bai.</title>
        <authorList>
            <person name="Ahearne A."/>
            <person name="Stevens C."/>
            <person name="Dowd S."/>
        </authorList>
    </citation>
    <scope>NUCLEOTIDE SEQUENCE [LARGE SCALE GENOMIC DNA]</scope>
    <source>
        <strain evidence="9 10">RJM3</strain>
    </source>
</reference>
<keyword evidence="7" id="KW-1133">Transmembrane helix</keyword>
<dbReference type="PANTHER" id="PTHR43289:SF6">
    <property type="entry name" value="SERINE_THREONINE-PROTEIN KINASE NEKL-3"/>
    <property type="match status" value="1"/>
</dbReference>
<keyword evidence="1" id="KW-0808">Transferase</keyword>
<dbReference type="RefSeq" id="WP_271917209.1">
    <property type="nucleotide sequence ID" value="NZ_JAQNDO010000001.1"/>
</dbReference>
<feature type="compositionally biased region" description="Low complexity" evidence="6">
    <location>
        <begin position="493"/>
        <end position="515"/>
    </location>
</feature>
<feature type="region of interest" description="Disordered" evidence="6">
    <location>
        <begin position="487"/>
        <end position="531"/>
    </location>
</feature>
<keyword evidence="3 9" id="KW-0418">Kinase</keyword>
<dbReference type="Gene3D" id="1.10.510.10">
    <property type="entry name" value="Transferase(Phosphotransferase) domain 1"/>
    <property type="match status" value="1"/>
</dbReference>
<evidence type="ECO:0000256" key="7">
    <source>
        <dbReference type="SAM" id="Phobius"/>
    </source>
</evidence>
<evidence type="ECO:0000259" key="8">
    <source>
        <dbReference type="PROSITE" id="PS50011"/>
    </source>
</evidence>
<feature type="compositionally biased region" description="Low complexity" evidence="6">
    <location>
        <begin position="389"/>
        <end position="401"/>
    </location>
</feature>
<proteinExistence type="predicted"/>
<dbReference type="Pfam" id="PF00069">
    <property type="entry name" value="Pkinase"/>
    <property type="match status" value="1"/>
</dbReference>
<evidence type="ECO:0000256" key="3">
    <source>
        <dbReference type="ARBA" id="ARBA00022777"/>
    </source>
</evidence>
<gene>
    <name evidence="9" type="ORF">POL67_11020</name>
</gene>
<organism evidence="9 10">
    <name type="scientific">Polyangium mundeleinium</name>
    <dbReference type="NCBI Taxonomy" id="2995306"/>
    <lineage>
        <taxon>Bacteria</taxon>
        <taxon>Pseudomonadati</taxon>
        <taxon>Myxococcota</taxon>
        <taxon>Polyangia</taxon>
        <taxon>Polyangiales</taxon>
        <taxon>Polyangiaceae</taxon>
        <taxon>Polyangium</taxon>
    </lineage>
</organism>
<comment type="caution">
    <text evidence="9">The sequence shown here is derived from an EMBL/GenBank/DDBJ whole genome shotgun (WGS) entry which is preliminary data.</text>
</comment>
<feature type="transmembrane region" description="Helical" evidence="7">
    <location>
        <begin position="429"/>
        <end position="451"/>
    </location>
</feature>
<dbReference type="InterPro" id="IPR000719">
    <property type="entry name" value="Prot_kinase_dom"/>
</dbReference>
<dbReference type="InterPro" id="IPR008266">
    <property type="entry name" value="Tyr_kinase_AS"/>
</dbReference>
<dbReference type="InterPro" id="IPR017441">
    <property type="entry name" value="Protein_kinase_ATP_BS"/>
</dbReference>
<evidence type="ECO:0000313" key="10">
    <source>
        <dbReference type="Proteomes" id="UP001221411"/>
    </source>
</evidence>
<dbReference type="Gene3D" id="3.30.200.20">
    <property type="entry name" value="Phosphorylase Kinase, domain 1"/>
    <property type="match status" value="1"/>
</dbReference>
<evidence type="ECO:0000256" key="5">
    <source>
        <dbReference type="PROSITE-ProRule" id="PRU10141"/>
    </source>
</evidence>
<evidence type="ECO:0000313" key="9">
    <source>
        <dbReference type="EMBL" id="MDC0741880.1"/>
    </source>
</evidence>
<keyword evidence="4 5" id="KW-0067">ATP-binding</keyword>
<dbReference type="PROSITE" id="PS50011">
    <property type="entry name" value="PROTEIN_KINASE_DOM"/>
    <property type="match status" value="1"/>
</dbReference>
<evidence type="ECO:0000256" key="6">
    <source>
        <dbReference type="SAM" id="MobiDB-lite"/>
    </source>
</evidence>
<dbReference type="Proteomes" id="UP001221411">
    <property type="component" value="Unassembled WGS sequence"/>
</dbReference>
<dbReference type="PROSITE" id="PS00107">
    <property type="entry name" value="PROTEIN_KINASE_ATP"/>
    <property type="match status" value="1"/>
</dbReference>
<evidence type="ECO:0000256" key="1">
    <source>
        <dbReference type="ARBA" id="ARBA00022679"/>
    </source>
</evidence>
<keyword evidence="2 5" id="KW-0547">Nucleotide-binding</keyword>
<dbReference type="EMBL" id="JAQNDO010000001">
    <property type="protein sequence ID" value="MDC0741880.1"/>
    <property type="molecule type" value="Genomic_DNA"/>
</dbReference>
<evidence type="ECO:0000256" key="2">
    <source>
        <dbReference type="ARBA" id="ARBA00022741"/>
    </source>
</evidence>